<feature type="region of interest" description="Disordered" evidence="1">
    <location>
        <begin position="225"/>
        <end position="289"/>
    </location>
</feature>
<proteinExistence type="predicted"/>
<feature type="region of interest" description="Disordered" evidence="1">
    <location>
        <begin position="29"/>
        <end position="56"/>
    </location>
</feature>
<dbReference type="Pfam" id="PF25896">
    <property type="entry name" value="HTH_AT3G52170"/>
    <property type="match status" value="1"/>
</dbReference>
<evidence type="ECO:0000256" key="1">
    <source>
        <dbReference type="SAM" id="MobiDB-lite"/>
    </source>
</evidence>
<dbReference type="AlphaFoldDB" id="A0A6V7QNI1"/>
<reference evidence="3" key="1">
    <citation type="submission" date="2020-07" db="EMBL/GenBank/DDBJ databases">
        <authorList>
            <person name="Lin J."/>
        </authorList>
    </citation>
    <scope>NUCLEOTIDE SEQUENCE</scope>
</reference>
<dbReference type="EMBL" id="LR862137">
    <property type="protein sequence ID" value="CAD1844326.1"/>
    <property type="molecule type" value="Genomic_DNA"/>
</dbReference>
<accession>A0A6V7QNI1</accession>
<feature type="region of interest" description="Disordered" evidence="1">
    <location>
        <begin position="119"/>
        <end position="142"/>
    </location>
</feature>
<dbReference type="PANTHER" id="PTHR34568">
    <property type="entry name" value="RRM DOMAIN-CONTAINING PROTEIN"/>
    <property type="match status" value="1"/>
</dbReference>
<sequence>MQTAARFSSSSTSKRVLVGISNSITRAAFRSRGKSHTASVQTDPLKPQKGQKKIPKQERRALIEAFVENYRALNGGKFPSACLVREGVGGSYYIVREIIQELEYNHKMAPLDKFKTAKPSGTVAKGDPSFADREKPLNSSSQGSVRYKVMIAEKMETDQDSLLKSDQIVEKVQFSDNARNISTEDPVDLVSTEDSIGSLNSNVTSTFTDSSQQNQHSSSFKLETVIETSHSSSEEAEHNRTKVSTSQEPNSPKGDELSGGRGVSESNELHSKQLSEHANEESSLPTTNIWGNLKSFANGIINLWKTK</sequence>
<evidence type="ECO:0000313" key="3">
    <source>
        <dbReference type="EMBL" id="CAD1844326.1"/>
    </source>
</evidence>
<evidence type="ECO:0000259" key="2">
    <source>
        <dbReference type="Pfam" id="PF25896"/>
    </source>
</evidence>
<gene>
    <name evidence="3" type="ORF">CB5_LOCUS27537</name>
</gene>
<dbReference type="PANTHER" id="PTHR34568:SF4">
    <property type="entry name" value="OS02G0638000 PROTEIN"/>
    <property type="match status" value="1"/>
</dbReference>
<dbReference type="InterPro" id="IPR058942">
    <property type="entry name" value="AT3G52170-like"/>
</dbReference>
<name>A0A6V7QNI1_ANACO</name>
<organism evidence="3">
    <name type="scientific">Ananas comosus var. bracteatus</name>
    <name type="common">red pineapple</name>
    <dbReference type="NCBI Taxonomy" id="296719"/>
    <lineage>
        <taxon>Eukaryota</taxon>
        <taxon>Viridiplantae</taxon>
        <taxon>Streptophyta</taxon>
        <taxon>Embryophyta</taxon>
        <taxon>Tracheophyta</taxon>
        <taxon>Spermatophyta</taxon>
        <taxon>Magnoliopsida</taxon>
        <taxon>Liliopsida</taxon>
        <taxon>Poales</taxon>
        <taxon>Bromeliaceae</taxon>
        <taxon>Bromelioideae</taxon>
        <taxon>Ananas</taxon>
    </lineage>
</organism>
<feature type="domain" description="AT3G52170-like helix-turn-helix" evidence="2">
    <location>
        <begin position="55"/>
        <end position="104"/>
    </location>
</feature>
<dbReference type="InterPro" id="IPR058941">
    <property type="entry name" value="HTH_AT3G52170-like"/>
</dbReference>
<feature type="compositionally biased region" description="Basic and acidic residues" evidence="1">
    <location>
        <begin position="267"/>
        <end position="280"/>
    </location>
</feature>
<protein>
    <recommendedName>
        <fullName evidence="2">AT3G52170-like helix-turn-helix domain-containing protein</fullName>
    </recommendedName>
</protein>